<evidence type="ECO:0000256" key="14">
    <source>
        <dbReference type="SAM" id="SignalP"/>
    </source>
</evidence>
<evidence type="ECO:0000256" key="7">
    <source>
        <dbReference type="ARBA" id="ARBA00023065"/>
    </source>
</evidence>
<keyword evidence="2" id="KW-0813">Transport</keyword>
<dbReference type="Pfam" id="PF00691">
    <property type="entry name" value="OmpA"/>
    <property type="match status" value="1"/>
</dbReference>
<dbReference type="AlphaFoldDB" id="A0A1G7PA47"/>
<feature type="signal peptide" evidence="14">
    <location>
        <begin position="1"/>
        <end position="20"/>
    </location>
</feature>
<dbReference type="InterPro" id="IPR036737">
    <property type="entry name" value="OmpA-like_sf"/>
</dbReference>
<sequence length="366" mass="38813">MTRIMSVLLVASIASPLAFAQARPSGADWSAPRTTLSVGYANVRSNAPPSQCNCFGANGGYLSAAYSVLPWFRVAGEVTGSHANHIGSLGQDLTLITYTFGPQIVVPAGRFEFFGHGLFGAAQGSDSYFPSGNSVSSSATSFAISTGGGIDIGLTRHVGVRAAQVEYLKTSFPNAGNNKQNHTVFSTGLLFRFGSAYRDDSSRNDAYKVQRDMEKQAHDAKPEAPVVAAAPPPPPPPPATSTTIAAPASSGADFDQSVESAYFNYDSYELRPDALAAVLKNATYLKSHPDLDIVVAGYADERGTAEYNIALGQKRAQAVRDQLIADGVSPSKLDVVSYGKEKPSCSDDNEACFQKNRRASLENHSR</sequence>
<evidence type="ECO:0000256" key="12">
    <source>
        <dbReference type="PROSITE-ProRule" id="PRU00473"/>
    </source>
</evidence>
<dbReference type="Pfam" id="PF13505">
    <property type="entry name" value="OMP_b-brl"/>
    <property type="match status" value="1"/>
</dbReference>
<dbReference type="PRINTS" id="PR01021">
    <property type="entry name" value="OMPADOMAIN"/>
</dbReference>
<feature type="compositionally biased region" description="Low complexity" evidence="13">
    <location>
        <begin position="240"/>
        <end position="250"/>
    </location>
</feature>
<evidence type="ECO:0000256" key="9">
    <source>
        <dbReference type="ARBA" id="ARBA00023136"/>
    </source>
</evidence>
<keyword evidence="4" id="KW-0132">Cell division</keyword>
<dbReference type="InterPro" id="IPR027385">
    <property type="entry name" value="Beta-barrel_OMP"/>
</dbReference>
<evidence type="ECO:0000256" key="1">
    <source>
        <dbReference type="ARBA" id="ARBA00004571"/>
    </source>
</evidence>
<dbReference type="InterPro" id="IPR006664">
    <property type="entry name" value="OMP_bac"/>
</dbReference>
<feature type="compositionally biased region" description="Basic and acidic residues" evidence="13">
    <location>
        <begin position="211"/>
        <end position="222"/>
    </location>
</feature>
<dbReference type="Gene3D" id="2.40.160.20">
    <property type="match status" value="1"/>
</dbReference>
<dbReference type="NCBIfam" id="TIGR02802">
    <property type="entry name" value="Pal_lipo"/>
    <property type="match status" value="1"/>
</dbReference>
<evidence type="ECO:0000259" key="15">
    <source>
        <dbReference type="PROSITE" id="PS51123"/>
    </source>
</evidence>
<feature type="region of interest" description="Disordered" evidence="13">
    <location>
        <begin position="211"/>
        <end position="252"/>
    </location>
</feature>
<accession>A0A1G7PA47</accession>
<evidence type="ECO:0000256" key="5">
    <source>
        <dbReference type="ARBA" id="ARBA00022692"/>
    </source>
</evidence>
<evidence type="ECO:0000256" key="10">
    <source>
        <dbReference type="ARBA" id="ARBA00023237"/>
    </source>
</evidence>
<feature type="compositionally biased region" description="Pro residues" evidence="13">
    <location>
        <begin position="230"/>
        <end position="239"/>
    </location>
</feature>
<dbReference type="GO" id="GO:0051301">
    <property type="term" value="P:cell division"/>
    <property type="evidence" value="ECO:0007669"/>
    <property type="project" value="UniProtKB-KW"/>
</dbReference>
<evidence type="ECO:0000256" key="6">
    <source>
        <dbReference type="ARBA" id="ARBA00022729"/>
    </source>
</evidence>
<dbReference type="InterPro" id="IPR006690">
    <property type="entry name" value="OMPA-like_CS"/>
</dbReference>
<dbReference type="InterPro" id="IPR014169">
    <property type="entry name" value="Pal_lipo_C"/>
</dbReference>
<dbReference type="RefSeq" id="WP_083346228.1">
    <property type="nucleotide sequence ID" value="NZ_LT629690.1"/>
</dbReference>
<evidence type="ECO:0000256" key="13">
    <source>
        <dbReference type="SAM" id="MobiDB-lite"/>
    </source>
</evidence>
<organism evidence="16 17">
    <name type="scientific">Terriglobus roseus</name>
    <dbReference type="NCBI Taxonomy" id="392734"/>
    <lineage>
        <taxon>Bacteria</taxon>
        <taxon>Pseudomonadati</taxon>
        <taxon>Acidobacteriota</taxon>
        <taxon>Terriglobia</taxon>
        <taxon>Terriglobales</taxon>
        <taxon>Acidobacteriaceae</taxon>
        <taxon>Terriglobus</taxon>
    </lineage>
</organism>
<keyword evidence="17" id="KW-1185">Reference proteome</keyword>
<feature type="domain" description="OmpA-like" evidence="15">
    <location>
        <begin position="250"/>
        <end position="366"/>
    </location>
</feature>
<evidence type="ECO:0000256" key="2">
    <source>
        <dbReference type="ARBA" id="ARBA00022448"/>
    </source>
</evidence>
<evidence type="ECO:0000256" key="8">
    <source>
        <dbReference type="ARBA" id="ARBA00023114"/>
    </source>
</evidence>
<dbReference type="PANTHER" id="PTHR30329:SF21">
    <property type="entry name" value="LIPOPROTEIN YIAD-RELATED"/>
    <property type="match status" value="1"/>
</dbReference>
<dbReference type="OrthoDB" id="9809164at2"/>
<feature type="chain" id="PRO_5009242221" evidence="14">
    <location>
        <begin position="21"/>
        <end position="366"/>
    </location>
</feature>
<name>A0A1G7PA47_9BACT</name>
<dbReference type="PROSITE" id="PS51123">
    <property type="entry name" value="OMPA_2"/>
    <property type="match status" value="1"/>
</dbReference>
<dbReference type="GO" id="GO:0015288">
    <property type="term" value="F:porin activity"/>
    <property type="evidence" value="ECO:0007669"/>
    <property type="project" value="UniProtKB-KW"/>
</dbReference>
<reference evidence="16 17" key="1">
    <citation type="submission" date="2016-10" db="EMBL/GenBank/DDBJ databases">
        <authorList>
            <person name="de Groot N.N."/>
        </authorList>
    </citation>
    <scope>NUCLEOTIDE SEQUENCE [LARGE SCALE GENOMIC DNA]</scope>
    <source>
        <strain evidence="16 17">GAS232</strain>
    </source>
</reference>
<keyword evidence="7" id="KW-0406">Ion transport</keyword>
<dbReference type="GO" id="GO:0009279">
    <property type="term" value="C:cell outer membrane"/>
    <property type="evidence" value="ECO:0007669"/>
    <property type="project" value="UniProtKB-SubCell"/>
</dbReference>
<keyword evidence="3" id="KW-1134">Transmembrane beta strand</keyword>
<evidence type="ECO:0000256" key="3">
    <source>
        <dbReference type="ARBA" id="ARBA00022452"/>
    </source>
</evidence>
<dbReference type="InterPro" id="IPR011250">
    <property type="entry name" value="OMP/PagP_B-barrel"/>
</dbReference>
<proteinExistence type="predicted"/>
<keyword evidence="5" id="KW-0812">Transmembrane</keyword>
<dbReference type="SUPFAM" id="SSF103088">
    <property type="entry name" value="OmpA-like"/>
    <property type="match status" value="1"/>
</dbReference>
<keyword evidence="9 12" id="KW-0472">Membrane</keyword>
<keyword evidence="11" id="KW-0131">Cell cycle</keyword>
<evidence type="ECO:0000256" key="11">
    <source>
        <dbReference type="ARBA" id="ARBA00023306"/>
    </source>
</evidence>
<dbReference type="InterPro" id="IPR006665">
    <property type="entry name" value="OmpA-like"/>
</dbReference>
<protein>
    <submittedName>
        <fullName evidence="16">Peptidoglycan-associated lipoprotein</fullName>
    </submittedName>
</protein>
<dbReference type="GO" id="GO:0046930">
    <property type="term" value="C:pore complex"/>
    <property type="evidence" value="ECO:0007669"/>
    <property type="project" value="UniProtKB-KW"/>
</dbReference>
<dbReference type="PANTHER" id="PTHR30329">
    <property type="entry name" value="STATOR ELEMENT OF FLAGELLAR MOTOR COMPLEX"/>
    <property type="match status" value="1"/>
</dbReference>
<dbReference type="EMBL" id="LT629690">
    <property type="protein sequence ID" value="SDF83084.1"/>
    <property type="molecule type" value="Genomic_DNA"/>
</dbReference>
<keyword evidence="6 14" id="KW-0732">Signal</keyword>
<dbReference type="SUPFAM" id="SSF56925">
    <property type="entry name" value="OMPA-like"/>
    <property type="match status" value="1"/>
</dbReference>
<dbReference type="PROSITE" id="PS01068">
    <property type="entry name" value="OMPA_1"/>
    <property type="match status" value="1"/>
</dbReference>
<evidence type="ECO:0000313" key="16">
    <source>
        <dbReference type="EMBL" id="SDF83084.1"/>
    </source>
</evidence>
<dbReference type="InterPro" id="IPR050330">
    <property type="entry name" value="Bact_OuterMem_StrucFunc"/>
</dbReference>
<gene>
    <name evidence="16" type="ORF">SAMN05444167_3436</name>
</gene>
<keyword evidence="16" id="KW-0449">Lipoprotein</keyword>
<dbReference type="GO" id="GO:0006811">
    <property type="term" value="P:monoatomic ion transport"/>
    <property type="evidence" value="ECO:0007669"/>
    <property type="project" value="UniProtKB-KW"/>
</dbReference>
<dbReference type="CDD" id="cd07185">
    <property type="entry name" value="OmpA_C-like"/>
    <property type="match status" value="1"/>
</dbReference>
<dbReference type="Gene3D" id="3.30.1330.60">
    <property type="entry name" value="OmpA-like domain"/>
    <property type="match status" value="1"/>
</dbReference>
<keyword evidence="10" id="KW-0998">Cell outer membrane</keyword>
<comment type="subcellular location">
    <subcellularLocation>
        <location evidence="1">Cell outer membrane</location>
        <topology evidence="1">Multi-pass membrane protein</topology>
    </subcellularLocation>
</comment>
<evidence type="ECO:0000256" key="4">
    <source>
        <dbReference type="ARBA" id="ARBA00022618"/>
    </source>
</evidence>
<dbReference type="Proteomes" id="UP000182427">
    <property type="component" value="Chromosome I"/>
</dbReference>
<keyword evidence="8" id="KW-0626">Porin</keyword>
<evidence type="ECO:0000313" key="17">
    <source>
        <dbReference type="Proteomes" id="UP000182427"/>
    </source>
</evidence>